<sequence length="101" mass="11862">MTDRELLEGIFLELKEVRKDIAGLRTDVNGLRTDVDGLRTDVDELRTDMDGLRTDIDRLDKKVEVQNEILMTFKYDIDFISEKQAKQDLKINRISKQLEVY</sequence>
<dbReference type="Gene3D" id="1.20.5.190">
    <property type="match status" value="1"/>
</dbReference>
<evidence type="ECO:0000313" key="3">
    <source>
        <dbReference type="Proteomes" id="UP001178288"/>
    </source>
</evidence>
<accession>A0AA95MIQ0</accession>
<evidence type="ECO:0000313" key="2">
    <source>
        <dbReference type="EMBL" id="WHY84544.1"/>
    </source>
</evidence>
<feature type="coiled-coil region" evidence="1">
    <location>
        <begin position="14"/>
        <end position="62"/>
    </location>
</feature>
<evidence type="ECO:0000256" key="1">
    <source>
        <dbReference type="SAM" id="Coils"/>
    </source>
</evidence>
<name>A0AA95MIQ0_9BACI</name>
<dbReference type="RefSeq" id="WP_066089570.1">
    <property type="nucleotide sequence ID" value="NZ_CP126114.1"/>
</dbReference>
<reference evidence="2" key="1">
    <citation type="submission" date="2023-05" db="EMBL/GenBank/DDBJ databases">
        <title>Comparative genomics of Bacillaceae isolates and their secondary metabolite potential.</title>
        <authorList>
            <person name="Song L."/>
            <person name="Nielsen L.J."/>
            <person name="Mohite O."/>
            <person name="Xu X."/>
            <person name="Weber T."/>
            <person name="Kovacs A.T."/>
        </authorList>
    </citation>
    <scope>NUCLEOTIDE SEQUENCE</scope>
    <source>
        <strain evidence="2">XLM17</strain>
    </source>
</reference>
<proteinExistence type="predicted"/>
<dbReference type="EMBL" id="CP126114">
    <property type="protein sequence ID" value="WHY84544.1"/>
    <property type="molecule type" value="Genomic_DNA"/>
</dbReference>
<protein>
    <submittedName>
        <fullName evidence="2">Uncharacterized protein</fullName>
    </submittedName>
</protein>
<dbReference type="AlphaFoldDB" id="A0AA95MIQ0"/>
<dbReference type="Proteomes" id="UP001178288">
    <property type="component" value="Chromosome"/>
</dbReference>
<organism evidence="2 3">
    <name type="scientific">Neobacillus novalis</name>
    <dbReference type="NCBI Taxonomy" id="220687"/>
    <lineage>
        <taxon>Bacteria</taxon>
        <taxon>Bacillati</taxon>
        <taxon>Bacillota</taxon>
        <taxon>Bacilli</taxon>
        <taxon>Bacillales</taxon>
        <taxon>Bacillaceae</taxon>
        <taxon>Neobacillus</taxon>
    </lineage>
</organism>
<keyword evidence="1" id="KW-0175">Coiled coil</keyword>
<gene>
    <name evidence="2" type="ORF">QNH39_18005</name>
</gene>
<dbReference type="KEGG" id="nnv:QNH39_18005"/>
<keyword evidence="3" id="KW-1185">Reference proteome</keyword>